<evidence type="ECO:0000256" key="1">
    <source>
        <dbReference type="ARBA" id="ARBA00004202"/>
    </source>
</evidence>
<evidence type="ECO:0000256" key="10">
    <source>
        <dbReference type="ARBA" id="ARBA00024432"/>
    </source>
</evidence>
<evidence type="ECO:0000256" key="7">
    <source>
        <dbReference type="ARBA" id="ARBA00022970"/>
    </source>
</evidence>
<dbReference type="SUPFAM" id="SSF52540">
    <property type="entry name" value="P-loop containing nucleoside triphosphate hydrolases"/>
    <property type="match status" value="1"/>
</dbReference>
<dbReference type="GO" id="GO:0005886">
    <property type="term" value="C:plasma membrane"/>
    <property type="evidence" value="ECO:0007669"/>
    <property type="project" value="UniProtKB-SubCell"/>
</dbReference>
<dbReference type="GO" id="GO:0098796">
    <property type="term" value="C:membrane protein complex"/>
    <property type="evidence" value="ECO:0007669"/>
    <property type="project" value="UniProtKB-ARBA"/>
</dbReference>
<dbReference type="InterPro" id="IPR015854">
    <property type="entry name" value="ABC_transpr_LolD-like"/>
</dbReference>
<evidence type="ECO:0000256" key="11">
    <source>
        <dbReference type="ARBA" id="ARBA00024721"/>
    </source>
</evidence>
<dbReference type="InterPro" id="IPR017871">
    <property type="entry name" value="ABC_transporter-like_CS"/>
</dbReference>
<dbReference type="SMART" id="SM00382">
    <property type="entry name" value="AAA"/>
    <property type="match status" value="1"/>
</dbReference>
<gene>
    <name evidence="13" type="ORF">G7058_08090</name>
</gene>
<evidence type="ECO:0000256" key="8">
    <source>
        <dbReference type="ARBA" id="ARBA00023136"/>
    </source>
</evidence>
<comment type="subunit">
    <text evidence="2">The complex is composed of two ATP-binding proteins (HrtA), two transmembrane proteins (HrtB) and a solute-binding protein.</text>
</comment>
<dbReference type="Proteomes" id="UP000501830">
    <property type="component" value="Chromosome"/>
</dbReference>
<dbReference type="GO" id="GO:0016887">
    <property type="term" value="F:ATP hydrolysis activity"/>
    <property type="evidence" value="ECO:0007669"/>
    <property type="project" value="InterPro"/>
</dbReference>
<keyword evidence="7" id="KW-0029">Amino-acid transport</keyword>
<dbReference type="InterPro" id="IPR027417">
    <property type="entry name" value="P-loop_NTPase"/>
</dbReference>
<dbReference type="PROSITE" id="PS50893">
    <property type="entry name" value="ABC_TRANSPORTER_2"/>
    <property type="match status" value="1"/>
</dbReference>
<keyword evidence="3" id="KW-0813">Transport</keyword>
<evidence type="ECO:0000256" key="5">
    <source>
        <dbReference type="ARBA" id="ARBA00022741"/>
    </source>
</evidence>
<comment type="function">
    <text evidence="11">Part of the ABC transporter complex hrt involved in hemin import. Responsible for energy coupling to the transport system.</text>
</comment>
<protein>
    <recommendedName>
        <fullName evidence="10">Putative hemin import ATP-binding protein HrtA</fullName>
    </recommendedName>
</protein>
<accession>A0A6G7WIG7</accession>
<dbReference type="RefSeq" id="WP_166063050.1">
    <property type="nucleotide sequence ID" value="NZ_CP049889.1"/>
</dbReference>
<evidence type="ECO:0000256" key="6">
    <source>
        <dbReference type="ARBA" id="ARBA00022840"/>
    </source>
</evidence>
<dbReference type="CDD" id="cd03255">
    <property type="entry name" value="ABC_MJ0796_LolCDE_FtsE"/>
    <property type="match status" value="1"/>
</dbReference>
<dbReference type="Pfam" id="PF00005">
    <property type="entry name" value="ABC_tran"/>
    <property type="match status" value="1"/>
</dbReference>
<keyword evidence="5" id="KW-0547">Nucleotide-binding</keyword>
<keyword evidence="6 13" id="KW-0067">ATP-binding</keyword>
<dbReference type="GO" id="GO:0022857">
    <property type="term" value="F:transmembrane transporter activity"/>
    <property type="evidence" value="ECO:0007669"/>
    <property type="project" value="TreeGrafter"/>
</dbReference>
<evidence type="ECO:0000256" key="2">
    <source>
        <dbReference type="ARBA" id="ARBA00011131"/>
    </source>
</evidence>
<keyword evidence="14" id="KW-1185">Reference proteome</keyword>
<dbReference type="InterPro" id="IPR017911">
    <property type="entry name" value="MacB-like_ATP-bd"/>
</dbReference>
<dbReference type="EMBL" id="CP049889">
    <property type="protein sequence ID" value="QIK51988.1"/>
    <property type="molecule type" value="Genomic_DNA"/>
</dbReference>
<dbReference type="AlphaFoldDB" id="A0A6G7WIG7"/>
<dbReference type="InterPro" id="IPR003593">
    <property type="entry name" value="AAA+_ATPase"/>
</dbReference>
<reference evidence="13 14" key="1">
    <citation type="journal article" date="2017" name="Int. J. Syst. Evol. Microbiol.">
        <title>Jeotgalibaca porci sp. nov. and Jeotgalibaca arthritidis sp. nov., isolated from pigs, and emended description of the genus Jeotgalibaca.</title>
        <authorList>
            <person name="Zamora L."/>
            <person name="Perez-Sancho M."/>
            <person name="Dominguez L."/>
            <person name="Fernandez-Garayzabal J.F."/>
            <person name="Vela A.I."/>
        </authorList>
    </citation>
    <scope>NUCLEOTIDE SEQUENCE [LARGE SCALE GENOMIC DNA]</scope>
    <source>
        <strain evidence="13 14">CCUG 69148</strain>
    </source>
</reference>
<dbReference type="FunFam" id="3.40.50.300:FF:000032">
    <property type="entry name" value="Export ABC transporter ATP-binding protein"/>
    <property type="match status" value="1"/>
</dbReference>
<dbReference type="InterPro" id="IPR003439">
    <property type="entry name" value="ABC_transporter-like_ATP-bd"/>
</dbReference>
<keyword evidence="8" id="KW-0472">Membrane</keyword>
<evidence type="ECO:0000256" key="3">
    <source>
        <dbReference type="ARBA" id="ARBA00022448"/>
    </source>
</evidence>
<dbReference type="Gene3D" id="3.40.50.300">
    <property type="entry name" value="P-loop containing nucleotide triphosphate hydrolases"/>
    <property type="match status" value="1"/>
</dbReference>
<organism evidence="13 14">
    <name type="scientific">Jeotgalibaca porci</name>
    <dbReference type="NCBI Taxonomy" id="1868793"/>
    <lineage>
        <taxon>Bacteria</taxon>
        <taxon>Bacillati</taxon>
        <taxon>Bacillota</taxon>
        <taxon>Bacilli</taxon>
        <taxon>Lactobacillales</taxon>
        <taxon>Carnobacteriaceae</taxon>
        <taxon>Jeotgalibaca</taxon>
    </lineage>
</organism>
<comment type="subcellular location">
    <subcellularLocation>
        <location evidence="1">Cell membrane</location>
        <topology evidence="1">Peripheral membrane protein</topology>
    </subcellularLocation>
</comment>
<name>A0A6G7WIG7_9LACT</name>
<evidence type="ECO:0000313" key="14">
    <source>
        <dbReference type="Proteomes" id="UP000501830"/>
    </source>
</evidence>
<sequence>MKLIDAVDVSKKFDDGGKEIEALKKTNFSVSAGEFVAIIGPSGSGKSTLLTILGGLQTPTTGKVEIQEKEFSEVSDKKRTKLRFEEIGFILQASNLVPFLKVRDQLRLVNKVNGTKFDSEKNKELMDGLGIEELENKYPSDLSGGQRQRVAIARALYHDPAVILADEPTASLDTEKAFEVVEILARETKEKQKATIMVTHDERLISYCDRVYVMKDGVLSEREKEAEKE</sequence>
<evidence type="ECO:0000313" key="13">
    <source>
        <dbReference type="EMBL" id="QIK51988.1"/>
    </source>
</evidence>
<dbReference type="PANTHER" id="PTHR24220:SF666">
    <property type="entry name" value="HEMIN IMPORT ATP-BINDING PROTEIN HRTA-RELATED"/>
    <property type="match status" value="1"/>
</dbReference>
<keyword evidence="4" id="KW-1003">Cell membrane</keyword>
<dbReference type="GeneID" id="94553240"/>
<evidence type="ECO:0000256" key="4">
    <source>
        <dbReference type="ARBA" id="ARBA00022475"/>
    </source>
</evidence>
<dbReference type="KEGG" id="jpo:G7058_08090"/>
<dbReference type="PROSITE" id="PS00211">
    <property type="entry name" value="ABC_TRANSPORTER_1"/>
    <property type="match status" value="1"/>
</dbReference>
<dbReference type="GO" id="GO:0005524">
    <property type="term" value="F:ATP binding"/>
    <property type="evidence" value="ECO:0007669"/>
    <property type="project" value="UniProtKB-KW"/>
</dbReference>
<proteinExistence type="inferred from homology"/>
<dbReference type="GO" id="GO:0006865">
    <property type="term" value="P:amino acid transport"/>
    <property type="evidence" value="ECO:0007669"/>
    <property type="project" value="UniProtKB-KW"/>
</dbReference>
<comment type="similarity">
    <text evidence="9">Belongs to the ABC transporter superfamily. HrtA family.</text>
</comment>
<dbReference type="PANTHER" id="PTHR24220">
    <property type="entry name" value="IMPORT ATP-BINDING PROTEIN"/>
    <property type="match status" value="1"/>
</dbReference>
<feature type="domain" description="ABC transporter" evidence="12">
    <location>
        <begin position="4"/>
        <end position="229"/>
    </location>
</feature>
<evidence type="ECO:0000259" key="12">
    <source>
        <dbReference type="PROSITE" id="PS50893"/>
    </source>
</evidence>
<evidence type="ECO:0000256" key="9">
    <source>
        <dbReference type="ARBA" id="ARBA00024359"/>
    </source>
</evidence>